<organism evidence="2 3">
    <name type="scientific">Crotalus adamanteus</name>
    <name type="common">Eastern diamondback rattlesnake</name>
    <dbReference type="NCBI Taxonomy" id="8729"/>
    <lineage>
        <taxon>Eukaryota</taxon>
        <taxon>Metazoa</taxon>
        <taxon>Chordata</taxon>
        <taxon>Craniata</taxon>
        <taxon>Vertebrata</taxon>
        <taxon>Euteleostomi</taxon>
        <taxon>Lepidosauria</taxon>
        <taxon>Squamata</taxon>
        <taxon>Bifurcata</taxon>
        <taxon>Unidentata</taxon>
        <taxon>Episquamata</taxon>
        <taxon>Toxicofera</taxon>
        <taxon>Serpentes</taxon>
        <taxon>Colubroidea</taxon>
        <taxon>Viperidae</taxon>
        <taxon>Crotalinae</taxon>
        <taxon>Crotalus</taxon>
    </lineage>
</organism>
<dbReference type="Proteomes" id="UP001474421">
    <property type="component" value="Unassembled WGS sequence"/>
</dbReference>
<protein>
    <submittedName>
        <fullName evidence="2">Sept3: Neuronal-specific septin-3</fullName>
    </submittedName>
</protein>
<accession>A0AAW1BD07</accession>
<proteinExistence type="predicted"/>
<keyword evidence="3" id="KW-1185">Reference proteome</keyword>
<reference evidence="2 3" key="1">
    <citation type="journal article" date="2024" name="Proc. Natl. Acad. Sci. U.S.A.">
        <title>The genetic regulatory architecture and epigenomic basis for age-related changes in rattlesnake venom.</title>
        <authorList>
            <person name="Hogan M.P."/>
            <person name="Holding M.L."/>
            <person name="Nystrom G.S."/>
            <person name="Colston T.J."/>
            <person name="Bartlett D.A."/>
            <person name="Mason A.J."/>
            <person name="Ellsworth S.A."/>
            <person name="Rautsaw R.M."/>
            <person name="Lawrence K.C."/>
            <person name="Strickland J.L."/>
            <person name="He B."/>
            <person name="Fraser P."/>
            <person name="Margres M.J."/>
            <person name="Gilbert D.M."/>
            <person name="Gibbs H.L."/>
            <person name="Parkinson C.L."/>
            <person name="Rokyta D.R."/>
        </authorList>
    </citation>
    <scope>NUCLEOTIDE SEQUENCE [LARGE SCALE GENOMIC DNA]</scope>
    <source>
        <strain evidence="2">DRR0105</strain>
    </source>
</reference>
<evidence type="ECO:0000313" key="2">
    <source>
        <dbReference type="EMBL" id="KAK9399868.1"/>
    </source>
</evidence>
<dbReference type="AlphaFoldDB" id="A0AAW1BD07"/>
<feature type="region of interest" description="Disordered" evidence="1">
    <location>
        <begin position="27"/>
        <end position="46"/>
    </location>
</feature>
<evidence type="ECO:0000256" key="1">
    <source>
        <dbReference type="SAM" id="MobiDB-lite"/>
    </source>
</evidence>
<comment type="caution">
    <text evidence="2">The sequence shown here is derived from an EMBL/GenBank/DDBJ whole genome shotgun (WGS) entry which is preliminary data.</text>
</comment>
<gene>
    <name evidence="2" type="ORF">NXF25_012887</name>
</gene>
<dbReference type="EMBL" id="JAOTOJ010000006">
    <property type="protein sequence ID" value="KAK9399868.1"/>
    <property type="molecule type" value="Genomic_DNA"/>
</dbReference>
<sequence>MSIQLLPAFTLPGSPKQTLLAKGIPRPASRLLSPKSPESHDVQVSCPPPTRYQSLQQTAANGLEQQKLSSISFTFHQSNSIPPTSRQLIWHPMARREFQKVSSTEEIPRRFKNQPLPCPKLLFGPQTLPESTVEFTPDSQTNSSLERAIQISETETSDSEKKIGFDSFPSCQAHTQTMGKELMNSILVEAVHEAQVSMARNGIPRVTLQGLSGPMKILPPFPQECPEEQGGMGHCFMANSIPISVVNATESECKSQNASCDDEWMQNVTSFIIICLKASAKMTIPEFLDVKSISFSLCVNAMIDEGVNDPLTLTSVCL</sequence>
<evidence type="ECO:0000313" key="3">
    <source>
        <dbReference type="Proteomes" id="UP001474421"/>
    </source>
</evidence>
<name>A0AAW1BD07_CROAD</name>